<dbReference type="SUPFAM" id="SSF51905">
    <property type="entry name" value="FAD/NAD(P)-binding domain"/>
    <property type="match status" value="1"/>
</dbReference>
<evidence type="ECO:0000313" key="2">
    <source>
        <dbReference type="EMBL" id="MBP1860369.1"/>
    </source>
</evidence>
<keyword evidence="3" id="KW-1185">Reference proteome</keyword>
<dbReference type="InterPro" id="IPR002938">
    <property type="entry name" value="FAD-bd"/>
</dbReference>
<reference evidence="2 3" key="1">
    <citation type="submission" date="2021-03" db="EMBL/GenBank/DDBJ databases">
        <title>Genomic Encyclopedia of Type Strains, Phase IV (KMG-IV): sequencing the most valuable type-strain genomes for metagenomic binning, comparative biology and taxonomic classification.</title>
        <authorList>
            <person name="Goeker M."/>
        </authorList>
    </citation>
    <scope>NUCLEOTIDE SEQUENCE [LARGE SCALE GENOMIC DNA]</scope>
    <source>
        <strain evidence="2 3">DSM 26427</strain>
    </source>
</reference>
<dbReference type="EMBL" id="JAGGJV010000007">
    <property type="protein sequence ID" value="MBP1860369.1"/>
    <property type="molecule type" value="Genomic_DNA"/>
</dbReference>
<dbReference type="PANTHER" id="PTHR43876:SF7">
    <property type="entry name" value="UBIQUINONE BIOSYNTHESIS MONOOXYGENASE COQ6, MITOCHONDRIAL"/>
    <property type="match status" value="1"/>
</dbReference>
<evidence type="ECO:0000259" key="1">
    <source>
        <dbReference type="Pfam" id="PF01494"/>
    </source>
</evidence>
<sequence>MTADRLISSPLIQTDTDIAIVGAGLAGTLAACVLGRAGYHVTLIDRHLLFPQEFRVEKIGGDQIEKLRRLGLLDPLSAAAIAFDEIVNIRAGRVLDRTYARHYGILYNDLVAAMRAQLPETVRFVVGQVDGVKTSTSRQRIAILGHGEMTARLLVLATGMGDILGRDLGISRKFIRPRQSLTFGFNLRPAGAKRFKHTALTYYGERVSDGIDHLSLFPASDIIRANLFLFRDHRDPWAKAFRERPKETLTAALPGLVNTFGDFEVIGRIDSWLSDITVAEKCRREGVVLIGDAYQTSCPAAGTGVSRLLTDVERLCTAYVPQWIAEDSMTAAKIATFYDDAQKQEMDERALQLADYRHDLTTETGLKWTTRRQFHFARRRVMHGIDKLSPALADRWRQLKIAT</sequence>
<protein>
    <submittedName>
        <fullName evidence="2">2-polyprenyl-6-methoxyphenol hydroxylase-like FAD-dependent oxidoreductase</fullName>
    </submittedName>
</protein>
<dbReference type="Pfam" id="PF01494">
    <property type="entry name" value="FAD_binding_3"/>
    <property type="match status" value="1"/>
</dbReference>
<dbReference type="PRINTS" id="PR00420">
    <property type="entry name" value="RNGMNOXGNASE"/>
</dbReference>
<dbReference type="PANTHER" id="PTHR43876">
    <property type="entry name" value="UBIQUINONE BIOSYNTHESIS MONOOXYGENASE COQ6, MITOCHONDRIAL"/>
    <property type="match status" value="1"/>
</dbReference>
<dbReference type="Gene3D" id="3.50.50.60">
    <property type="entry name" value="FAD/NAD(P)-binding domain"/>
    <property type="match status" value="1"/>
</dbReference>
<organism evidence="2 3">
    <name type="scientific">Rhizobium herbae</name>
    <dbReference type="NCBI Taxonomy" id="508661"/>
    <lineage>
        <taxon>Bacteria</taxon>
        <taxon>Pseudomonadati</taxon>
        <taxon>Pseudomonadota</taxon>
        <taxon>Alphaproteobacteria</taxon>
        <taxon>Hyphomicrobiales</taxon>
        <taxon>Rhizobiaceae</taxon>
        <taxon>Rhizobium/Agrobacterium group</taxon>
        <taxon>Rhizobium</taxon>
    </lineage>
</organism>
<name>A0ABS4EQZ0_9HYPH</name>
<dbReference type="RefSeq" id="WP_209854378.1">
    <property type="nucleotide sequence ID" value="NZ_JAGGJV010000007.1"/>
</dbReference>
<proteinExistence type="predicted"/>
<dbReference type="InterPro" id="IPR051205">
    <property type="entry name" value="UbiH/COQ6_monooxygenase"/>
</dbReference>
<feature type="domain" description="FAD-binding" evidence="1">
    <location>
        <begin position="15"/>
        <end position="316"/>
    </location>
</feature>
<gene>
    <name evidence="2" type="ORF">J2Z75_003890</name>
</gene>
<accession>A0ABS4EQZ0</accession>
<dbReference type="Proteomes" id="UP000823786">
    <property type="component" value="Unassembled WGS sequence"/>
</dbReference>
<dbReference type="InterPro" id="IPR036188">
    <property type="entry name" value="FAD/NAD-bd_sf"/>
</dbReference>
<dbReference type="PROSITE" id="PS51257">
    <property type="entry name" value="PROKAR_LIPOPROTEIN"/>
    <property type="match status" value="1"/>
</dbReference>
<evidence type="ECO:0000313" key="3">
    <source>
        <dbReference type="Proteomes" id="UP000823786"/>
    </source>
</evidence>
<comment type="caution">
    <text evidence="2">The sequence shown here is derived from an EMBL/GenBank/DDBJ whole genome shotgun (WGS) entry which is preliminary data.</text>
</comment>